<organism evidence="1 2">
    <name type="scientific">Araneus ventricosus</name>
    <name type="common">Orbweaver spider</name>
    <name type="synonym">Epeira ventricosa</name>
    <dbReference type="NCBI Taxonomy" id="182803"/>
    <lineage>
        <taxon>Eukaryota</taxon>
        <taxon>Metazoa</taxon>
        <taxon>Ecdysozoa</taxon>
        <taxon>Arthropoda</taxon>
        <taxon>Chelicerata</taxon>
        <taxon>Arachnida</taxon>
        <taxon>Araneae</taxon>
        <taxon>Araneomorphae</taxon>
        <taxon>Entelegynae</taxon>
        <taxon>Araneoidea</taxon>
        <taxon>Araneidae</taxon>
        <taxon>Araneus</taxon>
    </lineage>
</organism>
<evidence type="ECO:0000313" key="2">
    <source>
        <dbReference type="Proteomes" id="UP000499080"/>
    </source>
</evidence>
<gene>
    <name evidence="1" type="ORF">AVEN_143695_1</name>
</gene>
<dbReference type="EMBL" id="BGPR01000025">
    <property type="protein sequence ID" value="GBL81404.1"/>
    <property type="molecule type" value="Genomic_DNA"/>
</dbReference>
<reference evidence="1 2" key="1">
    <citation type="journal article" date="2019" name="Sci. Rep.">
        <title>Orb-weaving spider Araneus ventricosus genome elucidates the spidroin gene catalogue.</title>
        <authorList>
            <person name="Kono N."/>
            <person name="Nakamura H."/>
            <person name="Ohtoshi R."/>
            <person name="Moran D.A.P."/>
            <person name="Shinohara A."/>
            <person name="Yoshida Y."/>
            <person name="Fujiwara M."/>
            <person name="Mori M."/>
            <person name="Tomita M."/>
            <person name="Arakawa K."/>
        </authorList>
    </citation>
    <scope>NUCLEOTIDE SEQUENCE [LARGE SCALE GENOMIC DNA]</scope>
</reference>
<accession>A0A4Y2AQV7</accession>
<evidence type="ECO:0000313" key="1">
    <source>
        <dbReference type="EMBL" id="GBL81404.1"/>
    </source>
</evidence>
<dbReference type="AlphaFoldDB" id="A0A4Y2AQV7"/>
<dbReference type="Proteomes" id="UP000499080">
    <property type="component" value="Unassembled WGS sequence"/>
</dbReference>
<protein>
    <submittedName>
        <fullName evidence="1">Uncharacterized protein</fullName>
    </submittedName>
</protein>
<keyword evidence="2" id="KW-1185">Reference proteome</keyword>
<comment type="caution">
    <text evidence="1">The sequence shown here is derived from an EMBL/GenBank/DDBJ whole genome shotgun (WGS) entry which is preliminary data.</text>
</comment>
<proteinExistence type="predicted"/>
<name>A0A4Y2AQV7_ARAVE</name>
<sequence>MIPGSKPDCSFLADELLGVEDCDPRDSPLRPPTHHCRRKDTLFAPRLALSLNNLAHEGCRNENMKSQYAWNQRQHRMHMHFTERTTLV</sequence>